<proteinExistence type="predicted"/>
<accession>A0A8C9DWY8</accession>
<evidence type="ECO:0000313" key="1">
    <source>
        <dbReference type="Ensembl" id="ENSPSNP00000002774.1"/>
    </source>
</evidence>
<sequence>MPKRVTNVNSSHPWTLPCLCTATSHASNHTPWVILHPPHKAFSLQTKSWKEGCFQSLSLQLHMCYLPSKGNFTNQCEYLATKNTVLAFGSYFKHRLALEPRCLGSDLQLCH</sequence>
<protein>
    <submittedName>
        <fullName evidence="1">Uncharacterized protein</fullName>
    </submittedName>
</protein>
<reference evidence="1" key="1">
    <citation type="submission" date="2019-08" db="EMBL/GenBank/DDBJ databases">
        <title>Phocoena sinus (Vaquita) genome, mPhoSin1, primary haplotype.</title>
        <authorList>
            <person name="Morin P."/>
            <person name="Mountcastle J."/>
            <person name="Fungtammasan C."/>
            <person name="Rhie A."/>
            <person name="Rojas-Bracho L."/>
            <person name="Smith C.R."/>
            <person name="Taylor B.L."/>
            <person name="Gulland F.M.D."/>
            <person name="Musser W."/>
            <person name="Houck M."/>
            <person name="Haase B."/>
            <person name="Paez S."/>
            <person name="Howe K."/>
            <person name="Torrance J."/>
            <person name="Formenti G."/>
            <person name="Phillippy A."/>
            <person name="Ryder O."/>
            <person name="Jarvis E.D."/>
            <person name="Fedrigo O."/>
        </authorList>
    </citation>
    <scope>NUCLEOTIDE SEQUENCE [LARGE SCALE GENOMIC DNA]</scope>
</reference>
<dbReference type="Proteomes" id="UP000694554">
    <property type="component" value="Chromosome 2"/>
</dbReference>
<name>A0A8C9DWY8_PHOSS</name>
<keyword evidence="2" id="KW-1185">Reference proteome</keyword>
<reference evidence="1" key="2">
    <citation type="submission" date="2025-08" db="UniProtKB">
        <authorList>
            <consortium name="Ensembl"/>
        </authorList>
    </citation>
    <scope>IDENTIFICATION</scope>
</reference>
<dbReference type="GeneTree" id="ENSGT01100000267107"/>
<organism evidence="1 2">
    <name type="scientific">Phocoena sinus</name>
    <name type="common">Vaquita</name>
    <dbReference type="NCBI Taxonomy" id="42100"/>
    <lineage>
        <taxon>Eukaryota</taxon>
        <taxon>Metazoa</taxon>
        <taxon>Chordata</taxon>
        <taxon>Craniata</taxon>
        <taxon>Vertebrata</taxon>
        <taxon>Euteleostomi</taxon>
        <taxon>Mammalia</taxon>
        <taxon>Eutheria</taxon>
        <taxon>Laurasiatheria</taxon>
        <taxon>Artiodactyla</taxon>
        <taxon>Whippomorpha</taxon>
        <taxon>Cetacea</taxon>
        <taxon>Odontoceti</taxon>
        <taxon>Phocoenidae</taxon>
        <taxon>Phocoena</taxon>
    </lineage>
</organism>
<evidence type="ECO:0000313" key="2">
    <source>
        <dbReference type="Proteomes" id="UP000694554"/>
    </source>
</evidence>
<dbReference type="Ensembl" id="ENSPSNT00000003192.1">
    <property type="protein sequence ID" value="ENSPSNP00000002774.1"/>
    <property type="gene ID" value="ENSPSNG00000002112.1"/>
</dbReference>
<dbReference type="AlphaFoldDB" id="A0A8C9DWY8"/>
<reference evidence="1" key="3">
    <citation type="submission" date="2025-09" db="UniProtKB">
        <authorList>
            <consortium name="Ensembl"/>
        </authorList>
    </citation>
    <scope>IDENTIFICATION</scope>
</reference>